<name>C6Y2M3_PEDHD</name>
<dbReference type="EMBL" id="CP001681">
    <property type="protein sequence ID" value="ACU05233.1"/>
    <property type="molecule type" value="Genomic_DNA"/>
</dbReference>
<dbReference type="OrthoDB" id="9805360at2"/>
<sequence>MDKEALKQKVIDCLQTIYDPEIPVNIYELGLIYETEILPPLNNVQIVMTLTAPGCPAAQSIPLEVEQKVKEIDGINEVTVEVTWDPPWNRDMMSETARLELGMM</sequence>
<dbReference type="RefSeq" id="WP_015808842.1">
    <property type="nucleotide sequence ID" value="NC_013061.1"/>
</dbReference>
<dbReference type="PANTHER" id="PTHR42831:SF1">
    <property type="entry name" value="FE-S PROTEIN MATURATION AUXILIARY FACTOR YITW"/>
    <property type="match status" value="1"/>
</dbReference>
<proteinExistence type="predicted"/>
<dbReference type="HOGENOM" id="CLU_091588_2_0_10"/>
<dbReference type="PANTHER" id="PTHR42831">
    <property type="entry name" value="FE-S PROTEIN MATURATION AUXILIARY FACTOR YITW"/>
    <property type="match status" value="1"/>
</dbReference>
<dbReference type="InterPro" id="IPR052339">
    <property type="entry name" value="Fe-S_Maturation_MIP18"/>
</dbReference>
<dbReference type="STRING" id="485917.Phep_3035"/>
<evidence type="ECO:0000313" key="3">
    <source>
        <dbReference type="Proteomes" id="UP000000852"/>
    </source>
</evidence>
<accession>C6Y2M3</accession>
<dbReference type="Gene3D" id="3.30.300.130">
    <property type="entry name" value="Fe-S cluster assembly (FSCA)"/>
    <property type="match status" value="1"/>
</dbReference>
<gene>
    <name evidence="2" type="ordered locus">Phep_3035</name>
</gene>
<reference evidence="2 3" key="1">
    <citation type="journal article" date="2009" name="Stand. Genomic Sci.">
        <title>Complete genome sequence of Pedobacter heparinus type strain (HIM 762-3).</title>
        <authorList>
            <person name="Han C."/>
            <person name="Spring S."/>
            <person name="Lapidus A."/>
            <person name="Del Rio T.G."/>
            <person name="Tice H."/>
            <person name="Copeland A."/>
            <person name="Cheng J.F."/>
            <person name="Lucas S."/>
            <person name="Chen F."/>
            <person name="Nolan M."/>
            <person name="Bruce D."/>
            <person name="Goodwin L."/>
            <person name="Pitluck S."/>
            <person name="Ivanova N."/>
            <person name="Mavromatis K."/>
            <person name="Mikhailova N."/>
            <person name="Pati A."/>
            <person name="Chen A."/>
            <person name="Palaniappan K."/>
            <person name="Land M."/>
            <person name="Hauser L."/>
            <person name="Chang Y.J."/>
            <person name="Jeffries C.C."/>
            <person name="Saunders E."/>
            <person name="Chertkov O."/>
            <person name="Brettin T."/>
            <person name="Goker M."/>
            <person name="Rohde M."/>
            <person name="Bristow J."/>
            <person name="Eisen J.A."/>
            <person name="Markowitz V."/>
            <person name="Hugenholtz P."/>
            <person name="Kyrpides N.C."/>
            <person name="Klenk H.P."/>
            <person name="Detter J.C."/>
        </authorList>
    </citation>
    <scope>NUCLEOTIDE SEQUENCE [LARGE SCALE GENOMIC DNA]</scope>
    <source>
        <strain evidence="3">ATCC 13125 / DSM 2366 / CIP 104194 / JCM 7457 / NBRC 12017 / NCIMB 9290 / NRRL B-14731 / HIM 762-3</strain>
    </source>
</reference>
<evidence type="ECO:0000313" key="2">
    <source>
        <dbReference type="EMBL" id="ACU05233.1"/>
    </source>
</evidence>
<dbReference type="AlphaFoldDB" id="C6Y2M3"/>
<dbReference type="SUPFAM" id="SSF117916">
    <property type="entry name" value="Fe-S cluster assembly (FSCA) domain-like"/>
    <property type="match status" value="1"/>
</dbReference>
<organism evidence="2 3">
    <name type="scientific">Pedobacter heparinus (strain ATCC 13125 / DSM 2366 / CIP 104194 / JCM 7457 / NBRC 12017 / NCIMB 9290 / NRRL B-14731 / HIM 762-3)</name>
    <dbReference type="NCBI Taxonomy" id="485917"/>
    <lineage>
        <taxon>Bacteria</taxon>
        <taxon>Pseudomonadati</taxon>
        <taxon>Bacteroidota</taxon>
        <taxon>Sphingobacteriia</taxon>
        <taxon>Sphingobacteriales</taxon>
        <taxon>Sphingobacteriaceae</taxon>
        <taxon>Pedobacter</taxon>
    </lineage>
</organism>
<dbReference type="InterPro" id="IPR034904">
    <property type="entry name" value="FSCA_dom_sf"/>
</dbReference>
<protein>
    <submittedName>
        <fullName evidence="2">FeS assembly SUF system protein</fullName>
    </submittedName>
</protein>
<evidence type="ECO:0000259" key="1">
    <source>
        <dbReference type="Pfam" id="PF01883"/>
    </source>
</evidence>
<dbReference type="InterPro" id="IPR014291">
    <property type="entry name" value="SUF_FeS_clus_asmbl-assoc"/>
</dbReference>
<dbReference type="KEGG" id="phe:Phep_3035"/>
<feature type="domain" description="MIP18 family-like" evidence="1">
    <location>
        <begin position="7"/>
        <end position="82"/>
    </location>
</feature>
<dbReference type="Proteomes" id="UP000000852">
    <property type="component" value="Chromosome"/>
</dbReference>
<dbReference type="eggNOG" id="COG2151">
    <property type="taxonomic scope" value="Bacteria"/>
</dbReference>
<dbReference type="Pfam" id="PF01883">
    <property type="entry name" value="FeS_assembly_P"/>
    <property type="match status" value="1"/>
</dbReference>
<keyword evidence="3" id="KW-1185">Reference proteome</keyword>
<dbReference type="InterPro" id="IPR002744">
    <property type="entry name" value="MIP18-like"/>
</dbReference>
<dbReference type="NCBIfam" id="TIGR02945">
    <property type="entry name" value="SUF_assoc"/>
    <property type="match status" value="1"/>
</dbReference>